<dbReference type="PANTHER" id="PTHR21064:SF6">
    <property type="entry name" value="AMINOGLYCOSIDE PHOSPHOTRANSFERASE DOMAIN-CONTAINING PROTEIN"/>
    <property type="match status" value="1"/>
</dbReference>
<accession>A0A094Z2Q5</accession>
<organism evidence="11 12">
    <name type="scientific">Candidatus Liberibacter solanacearum</name>
    <dbReference type="NCBI Taxonomy" id="556287"/>
    <lineage>
        <taxon>Bacteria</taxon>
        <taxon>Pseudomonadati</taxon>
        <taxon>Pseudomonadota</taxon>
        <taxon>Alphaproteobacteria</taxon>
        <taxon>Hyphomicrobiales</taxon>
        <taxon>Rhizobiaceae</taxon>
        <taxon>Liberibacter</taxon>
    </lineage>
</organism>
<dbReference type="HAMAP" id="MF_00301">
    <property type="entry name" value="Homoser_kinase_2"/>
    <property type="match status" value="1"/>
</dbReference>
<dbReference type="InterPro" id="IPR011009">
    <property type="entry name" value="Kinase-like_dom_sf"/>
</dbReference>
<evidence type="ECO:0000313" key="11">
    <source>
        <dbReference type="EMBL" id="KJZ82140.1"/>
    </source>
</evidence>
<keyword evidence="6 8" id="KW-0067">ATP-binding</keyword>
<evidence type="ECO:0000256" key="2">
    <source>
        <dbReference type="ARBA" id="ARBA00022679"/>
    </source>
</evidence>
<dbReference type="RefSeq" id="WP_034441204.1">
    <property type="nucleotide sequence ID" value="NZ_JMTK01000002.1"/>
</dbReference>
<gene>
    <name evidence="8" type="primary">thrB</name>
    <name evidence="11" type="ORF">DJ66_0875</name>
</gene>
<reference evidence="11 12" key="1">
    <citation type="journal article" date="2015" name="Phytopathology">
        <title>Genomes of Candidatus Liberibacter solanacearum haplotype A from New Zealand and the USA suggest significant genome plasticity in the species.</title>
        <authorList>
            <person name="Thompson S.M."/>
            <person name="Johnson C.P."/>
            <person name="Lu A.Y."/>
            <person name="Frampton R.A."/>
            <person name="Sullivan K.L."/>
            <person name="Fiers M.W."/>
            <person name="Crowhurst R.N."/>
            <person name="Pitman A.R."/>
            <person name="Scott I."/>
            <person name="Gudmestad N.C."/>
            <person name="Smith G.R."/>
        </authorList>
    </citation>
    <scope>NUCLEOTIDE SEQUENCE [LARGE SCALE GENOMIC DNA]</scope>
    <source>
        <strain evidence="11 12">LsoNZ1</strain>
    </source>
</reference>
<sequence length="316" mass="36894">MAVYTYPTQKEIKHFIQEYAIGQLDSVEPIMNGVDNSNFIIHTSRGTFILTLYEERIDENDLPFFIELLQHLSLNKLSCPQPIPRNDGKLYGFLSKRPANIFSYMKGSFLNDITDIHCEEVGSALALMHQKIKSFQSYRKNTLSLPDWRILWKKCFDKVDVNLKKEIDSEFHFLEQFWPKNLPTGIIHADLFPDNVLFHNNRIAGLIDFYFACNDFLMYDLSICINAWCFDKNATYNHFKGHSIFNGYDRVQKISENELLALPILLRGAALRFFLTRLYDSQNIQYGALAITKDPMEYLCKIRFHKTMSSISQYGF</sequence>
<dbReference type="EMBL" id="JMTK01000002">
    <property type="protein sequence ID" value="KJZ82140.1"/>
    <property type="molecule type" value="Genomic_DNA"/>
</dbReference>
<dbReference type="Pfam" id="PF01636">
    <property type="entry name" value="APH"/>
    <property type="match status" value="1"/>
</dbReference>
<keyword evidence="3 8" id="KW-0791">Threonine biosynthesis</keyword>
<evidence type="ECO:0000256" key="1">
    <source>
        <dbReference type="ARBA" id="ARBA00022605"/>
    </source>
</evidence>
<comment type="similarity">
    <text evidence="7 8">Belongs to the pseudomonas-type ThrB family.</text>
</comment>
<dbReference type="InterPro" id="IPR050249">
    <property type="entry name" value="Pseudomonas-type_ThrB"/>
</dbReference>
<dbReference type="Gene3D" id="3.90.1200.10">
    <property type="match status" value="1"/>
</dbReference>
<name>A0A094Z2Q5_9HYPH</name>
<keyword evidence="2 8" id="KW-0808">Transferase</keyword>
<dbReference type="InterPro" id="IPR005280">
    <property type="entry name" value="Homoserine_kinase_II"/>
</dbReference>
<comment type="pathway">
    <text evidence="8">Amino-acid biosynthesis; L-threonine biosynthesis; L-threonine from L-aspartate: step 4/5.</text>
</comment>
<proteinExistence type="inferred from homology"/>
<evidence type="ECO:0000259" key="10">
    <source>
        <dbReference type="Pfam" id="PF01636"/>
    </source>
</evidence>
<evidence type="ECO:0000256" key="7">
    <source>
        <dbReference type="ARBA" id="ARBA00038240"/>
    </source>
</evidence>
<dbReference type="EC" id="2.7.1.39" evidence="8 9"/>
<evidence type="ECO:0000256" key="3">
    <source>
        <dbReference type="ARBA" id="ARBA00022697"/>
    </source>
</evidence>
<dbReference type="Gene3D" id="3.30.200.20">
    <property type="entry name" value="Phosphorylase Kinase, domain 1"/>
    <property type="match status" value="1"/>
</dbReference>
<evidence type="ECO:0000256" key="6">
    <source>
        <dbReference type="ARBA" id="ARBA00022840"/>
    </source>
</evidence>
<dbReference type="NCBIfam" id="TIGR00938">
    <property type="entry name" value="thrB_alt"/>
    <property type="match status" value="1"/>
</dbReference>
<keyword evidence="4 8" id="KW-0547">Nucleotide-binding</keyword>
<dbReference type="AlphaFoldDB" id="A0A094Z2Q5"/>
<evidence type="ECO:0000256" key="4">
    <source>
        <dbReference type="ARBA" id="ARBA00022741"/>
    </source>
</evidence>
<dbReference type="Proteomes" id="UP000033731">
    <property type="component" value="Unassembled WGS sequence"/>
</dbReference>
<dbReference type="PATRIC" id="fig|556287.8.peg.878"/>
<keyword evidence="1 8" id="KW-0028">Amino-acid biosynthesis</keyword>
<dbReference type="GO" id="GO:0005524">
    <property type="term" value="F:ATP binding"/>
    <property type="evidence" value="ECO:0007669"/>
    <property type="project" value="UniProtKB-KW"/>
</dbReference>
<comment type="caution">
    <text evidence="11">The sequence shown here is derived from an EMBL/GenBank/DDBJ whole genome shotgun (WGS) entry which is preliminary data.</text>
</comment>
<dbReference type="CDD" id="cd05153">
    <property type="entry name" value="HomoserineK_II"/>
    <property type="match status" value="1"/>
</dbReference>
<evidence type="ECO:0000256" key="9">
    <source>
        <dbReference type="NCBIfam" id="TIGR00938"/>
    </source>
</evidence>
<evidence type="ECO:0000256" key="8">
    <source>
        <dbReference type="HAMAP-Rule" id="MF_00301"/>
    </source>
</evidence>
<dbReference type="NCBIfam" id="NF003558">
    <property type="entry name" value="PRK05231.1"/>
    <property type="match status" value="1"/>
</dbReference>
<dbReference type="GO" id="GO:0004413">
    <property type="term" value="F:homoserine kinase activity"/>
    <property type="evidence" value="ECO:0007669"/>
    <property type="project" value="UniProtKB-UniRule"/>
</dbReference>
<dbReference type="UniPathway" id="UPA00050">
    <property type="reaction ID" value="UER00064"/>
</dbReference>
<keyword evidence="5 8" id="KW-0418">Kinase</keyword>
<keyword evidence="12" id="KW-1185">Reference proteome</keyword>
<dbReference type="SUPFAM" id="SSF56112">
    <property type="entry name" value="Protein kinase-like (PK-like)"/>
    <property type="match status" value="1"/>
</dbReference>
<dbReference type="InterPro" id="IPR002575">
    <property type="entry name" value="Aminoglycoside_PTrfase"/>
</dbReference>
<evidence type="ECO:0000313" key="12">
    <source>
        <dbReference type="Proteomes" id="UP000033731"/>
    </source>
</evidence>
<dbReference type="GO" id="GO:0009088">
    <property type="term" value="P:threonine biosynthetic process"/>
    <property type="evidence" value="ECO:0007669"/>
    <property type="project" value="UniProtKB-UniRule"/>
</dbReference>
<evidence type="ECO:0000256" key="5">
    <source>
        <dbReference type="ARBA" id="ARBA00022777"/>
    </source>
</evidence>
<protein>
    <recommendedName>
        <fullName evidence="8 9">Homoserine kinase</fullName>
        <shortName evidence="8">HK</shortName>
        <shortName evidence="8">HSK</shortName>
        <ecNumber evidence="8 9">2.7.1.39</ecNumber>
    </recommendedName>
</protein>
<comment type="catalytic activity">
    <reaction evidence="8">
        <text>L-homoserine + ATP = O-phospho-L-homoserine + ADP + H(+)</text>
        <dbReference type="Rhea" id="RHEA:13985"/>
        <dbReference type="ChEBI" id="CHEBI:15378"/>
        <dbReference type="ChEBI" id="CHEBI:30616"/>
        <dbReference type="ChEBI" id="CHEBI:57476"/>
        <dbReference type="ChEBI" id="CHEBI:57590"/>
        <dbReference type="ChEBI" id="CHEBI:456216"/>
        <dbReference type="EC" id="2.7.1.39"/>
    </reaction>
</comment>
<dbReference type="PANTHER" id="PTHR21064">
    <property type="entry name" value="AMINOGLYCOSIDE PHOSPHOTRANSFERASE DOMAIN-CONTAINING PROTEIN-RELATED"/>
    <property type="match status" value="1"/>
</dbReference>
<feature type="domain" description="Aminoglycoside phosphotransferase" evidence="10">
    <location>
        <begin position="27"/>
        <end position="252"/>
    </location>
</feature>